<sequence length="627" mass="70904">MTFEKACIPVLFIFLIKGLFGLFNLEIAGLTDSKPTTAASILPLNFRQTFDNVNAIVSSLQPPRFLVHKPGEEEYERSVATANLLYRFTRPICVVQPELPSDVQFIVKQAKSQNVSLTIKNGGHSYAGYSSSDNGISLDLIRMRKVSLDMESKVATIQGGAVWGHVYKQLVNGHHDGYVVNGGRCPYVGVSGFTLGGGLSPFTRSFGMGCDTLKEATLVTADGELVTVKDSDDPKSDKGRLFWALCGAGGANFGVVVELKMAIQKLRSEGGIVVAGRYTWFPDRNAMDELLVTMNDFYTTSWPHEMTIDSSWVCDLQQNKSDLAVRFISYYDGSKEDFDNVINKNIKHKDLAKQLTRRSLDEKSTRFFHETLVAQWSEETIKAFPDSRSYSLYSGFVFKNDRDRIEAITSIIKEEMANFRKLFKEEQGLLQVTFIHSGGQASKKKRSASAFRWRDCVYHSYIWIRWDEKWLERDMRGFLDRFRLRLRPYSMMKRATFINFPDGSLKSYAHEKAYYGNNRQELQRIKQIWDKDNYFNWKHSVRLPEPKMTFSQGQPLQSRALIDPAGGMEHDEEGDTASVVAEEHIQGESLTDAIAAQQWESFDPVNVSDFAGILGVPGLLASKFASF</sequence>
<dbReference type="GO" id="GO:0071949">
    <property type="term" value="F:FAD binding"/>
    <property type="evidence" value="ECO:0007669"/>
    <property type="project" value="InterPro"/>
</dbReference>
<dbReference type="Gene3D" id="3.30.465.10">
    <property type="match status" value="1"/>
</dbReference>
<feature type="domain" description="FAD-binding PCMH-type" evidence="6">
    <location>
        <begin position="87"/>
        <end position="266"/>
    </location>
</feature>
<keyword evidence="4" id="KW-0274">FAD</keyword>
<dbReference type="GO" id="GO:0016491">
    <property type="term" value="F:oxidoreductase activity"/>
    <property type="evidence" value="ECO:0007669"/>
    <property type="project" value="UniProtKB-KW"/>
</dbReference>
<dbReference type="Gene3D" id="3.40.462.20">
    <property type="match status" value="1"/>
</dbReference>
<dbReference type="InterPro" id="IPR012951">
    <property type="entry name" value="BBE"/>
</dbReference>
<dbReference type="PANTHER" id="PTHR42973:SF39">
    <property type="entry name" value="FAD-BINDING PCMH-TYPE DOMAIN-CONTAINING PROTEIN"/>
    <property type="match status" value="1"/>
</dbReference>
<dbReference type="SUPFAM" id="SSF56176">
    <property type="entry name" value="FAD-binding/transporter-associated domain-like"/>
    <property type="match status" value="1"/>
</dbReference>
<dbReference type="AlphaFoldDB" id="A0A2B7WKT8"/>
<proteinExistence type="inferred from homology"/>
<keyword evidence="3" id="KW-0285">Flavoprotein</keyword>
<evidence type="ECO:0000313" key="7">
    <source>
        <dbReference type="EMBL" id="PGG97150.1"/>
    </source>
</evidence>
<keyword evidence="8" id="KW-1185">Reference proteome</keyword>
<comment type="caution">
    <text evidence="7">The sequence shown here is derived from an EMBL/GenBank/DDBJ whole genome shotgun (WGS) entry which is preliminary data.</text>
</comment>
<dbReference type="STRING" id="1447875.A0A2B7WKT8"/>
<evidence type="ECO:0000256" key="1">
    <source>
        <dbReference type="ARBA" id="ARBA00001974"/>
    </source>
</evidence>
<dbReference type="Proteomes" id="UP000223968">
    <property type="component" value="Unassembled WGS sequence"/>
</dbReference>
<evidence type="ECO:0000259" key="6">
    <source>
        <dbReference type="PROSITE" id="PS51387"/>
    </source>
</evidence>
<evidence type="ECO:0000256" key="3">
    <source>
        <dbReference type="ARBA" id="ARBA00022630"/>
    </source>
</evidence>
<reference evidence="7 8" key="1">
    <citation type="submission" date="2017-10" db="EMBL/GenBank/DDBJ databases">
        <title>Comparative genomics in systemic dimorphic fungi from Ajellomycetaceae.</title>
        <authorList>
            <person name="Munoz J.F."/>
            <person name="Mcewen J.G."/>
            <person name="Clay O.K."/>
            <person name="Cuomo C.A."/>
        </authorList>
    </citation>
    <scope>NUCLEOTIDE SEQUENCE [LARGE SCALE GENOMIC DNA]</scope>
    <source>
        <strain evidence="7 8">UAMH5409</strain>
    </source>
</reference>
<comment type="cofactor">
    <cofactor evidence="1">
        <name>FAD</name>
        <dbReference type="ChEBI" id="CHEBI:57692"/>
    </cofactor>
</comment>
<evidence type="ECO:0000256" key="5">
    <source>
        <dbReference type="ARBA" id="ARBA00023002"/>
    </source>
</evidence>
<dbReference type="InterPro" id="IPR006094">
    <property type="entry name" value="Oxid_FAD_bind_N"/>
</dbReference>
<evidence type="ECO:0000256" key="4">
    <source>
        <dbReference type="ARBA" id="ARBA00022827"/>
    </source>
</evidence>
<evidence type="ECO:0000313" key="8">
    <source>
        <dbReference type="Proteomes" id="UP000223968"/>
    </source>
</evidence>
<dbReference type="InterPro" id="IPR036318">
    <property type="entry name" value="FAD-bd_PCMH-like_sf"/>
</dbReference>
<dbReference type="Pfam" id="PF08031">
    <property type="entry name" value="BBE"/>
    <property type="match status" value="1"/>
</dbReference>
<gene>
    <name evidence="7" type="ORF">AJ79_09331</name>
</gene>
<evidence type="ECO:0000256" key="2">
    <source>
        <dbReference type="ARBA" id="ARBA00005466"/>
    </source>
</evidence>
<dbReference type="InterPro" id="IPR016166">
    <property type="entry name" value="FAD-bd_PCMH"/>
</dbReference>
<dbReference type="Pfam" id="PF01565">
    <property type="entry name" value="FAD_binding_4"/>
    <property type="match status" value="1"/>
</dbReference>
<dbReference type="OrthoDB" id="407275at2759"/>
<keyword evidence="5" id="KW-0560">Oxidoreductase</keyword>
<name>A0A2B7WKT8_9EURO</name>
<organism evidence="7 8">
    <name type="scientific">Helicocarpus griseus UAMH5409</name>
    <dbReference type="NCBI Taxonomy" id="1447875"/>
    <lineage>
        <taxon>Eukaryota</taxon>
        <taxon>Fungi</taxon>
        <taxon>Dikarya</taxon>
        <taxon>Ascomycota</taxon>
        <taxon>Pezizomycotina</taxon>
        <taxon>Eurotiomycetes</taxon>
        <taxon>Eurotiomycetidae</taxon>
        <taxon>Onygenales</taxon>
        <taxon>Ajellomycetaceae</taxon>
        <taxon>Helicocarpus</taxon>
    </lineage>
</organism>
<protein>
    <recommendedName>
        <fullName evidence="6">FAD-binding PCMH-type domain-containing protein</fullName>
    </recommendedName>
</protein>
<dbReference type="EMBL" id="PDNB01000256">
    <property type="protein sequence ID" value="PGG97150.1"/>
    <property type="molecule type" value="Genomic_DNA"/>
</dbReference>
<dbReference type="PANTHER" id="PTHR42973">
    <property type="entry name" value="BINDING OXIDOREDUCTASE, PUTATIVE (AFU_ORTHOLOGUE AFUA_1G17690)-RELATED"/>
    <property type="match status" value="1"/>
</dbReference>
<accession>A0A2B7WKT8</accession>
<dbReference type="InterPro" id="IPR016169">
    <property type="entry name" value="FAD-bd_PCMH_sub2"/>
</dbReference>
<dbReference type="PROSITE" id="PS51387">
    <property type="entry name" value="FAD_PCMH"/>
    <property type="match status" value="1"/>
</dbReference>
<comment type="similarity">
    <text evidence="2">Belongs to the oxygen-dependent FAD-linked oxidoreductase family.</text>
</comment>
<dbReference type="InterPro" id="IPR050416">
    <property type="entry name" value="FAD-linked_Oxidoreductase"/>
</dbReference>